<evidence type="ECO:0000313" key="1">
    <source>
        <dbReference type="EMBL" id="KII62371.1"/>
    </source>
</evidence>
<comment type="caution">
    <text evidence="1">The sequence shown here is derived from an EMBL/GenBank/DDBJ whole genome shotgun (WGS) entry which is preliminary data.</text>
</comment>
<sequence length="113" mass="12581">MRCCSLRQSLPESHSRYEPVCAPLTWVVQDSHMLNIHPYSSVHFTTVPQAALVRWEEISCLLLGASASGGPNVLAVYDKVESCRHTISFFAGSTGETLQLSRKLILFIPDIYT</sequence>
<dbReference type="Proteomes" id="UP000031668">
    <property type="component" value="Unassembled WGS sequence"/>
</dbReference>
<proteinExistence type="predicted"/>
<reference evidence="1 2" key="1">
    <citation type="journal article" date="2014" name="Genome Biol. Evol.">
        <title>The genome of the myxosporean Thelohanellus kitauei shows adaptations to nutrient acquisition within its fish host.</title>
        <authorList>
            <person name="Yang Y."/>
            <person name="Xiong J."/>
            <person name="Zhou Z."/>
            <person name="Huo F."/>
            <person name="Miao W."/>
            <person name="Ran C."/>
            <person name="Liu Y."/>
            <person name="Zhang J."/>
            <person name="Feng J."/>
            <person name="Wang M."/>
            <person name="Wang M."/>
            <person name="Wang L."/>
            <person name="Yao B."/>
        </authorList>
    </citation>
    <scope>NUCLEOTIDE SEQUENCE [LARGE SCALE GENOMIC DNA]</scope>
    <source>
        <strain evidence="1">Wuqing</strain>
    </source>
</reference>
<dbReference type="EMBL" id="JWZT01005002">
    <property type="protein sequence ID" value="KII62371.1"/>
    <property type="molecule type" value="Genomic_DNA"/>
</dbReference>
<accession>A0A0C2ML73</accession>
<keyword evidence="2" id="KW-1185">Reference proteome</keyword>
<name>A0A0C2ML73_THEKT</name>
<organism evidence="1 2">
    <name type="scientific">Thelohanellus kitauei</name>
    <name type="common">Myxosporean</name>
    <dbReference type="NCBI Taxonomy" id="669202"/>
    <lineage>
        <taxon>Eukaryota</taxon>
        <taxon>Metazoa</taxon>
        <taxon>Cnidaria</taxon>
        <taxon>Myxozoa</taxon>
        <taxon>Myxosporea</taxon>
        <taxon>Bivalvulida</taxon>
        <taxon>Platysporina</taxon>
        <taxon>Myxobolidae</taxon>
        <taxon>Thelohanellus</taxon>
    </lineage>
</organism>
<protein>
    <submittedName>
        <fullName evidence="1">Uncharacterized protein</fullName>
    </submittedName>
</protein>
<evidence type="ECO:0000313" key="2">
    <source>
        <dbReference type="Proteomes" id="UP000031668"/>
    </source>
</evidence>
<dbReference type="AlphaFoldDB" id="A0A0C2ML73"/>
<gene>
    <name evidence="1" type="ORF">RF11_06091</name>
</gene>